<reference evidence="2 3" key="1">
    <citation type="submission" date="2023-11" db="EMBL/GenBank/DDBJ databases">
        <authorList>
            <person name="Okamura Y."/>
        </authorList>
    </citation>
    <scope>NUCLEOTIDE SEQUENCE [LARGE SCALE GENOMIC DNA]</scope>
</reference>
<comment type="caution">
    <text evidence="2">The sequence shown here is derived from an EMBL/GenBank/DDBJ whole genome shotgun (WGS) entry which is preliminary data.</text>
</comment>
<sequence length="78" mass="8851">MYKFVLFIALCMMVSANPTWKRSSSPLELITVIELEEACVRQGGICVRIEDCDPSNIVHMRGKLCPNQKHLGVECCYM</sequence>
<proteinExistence type="predicted"/>
<name>A0AAV1K137_9NEOP</name>
<dbReference type="AlphaFoldDB" id="A0AAV1K137"/>
<keyword evidence="1" id="KW-0732">Signal</keyword>
<dbReference type="Proteomes" id="UP001497472">
    <property type="component" value="Unassembled WGS sequence"/>
</dbReference>
<keyword evidence="3" id="KW-1185">Reference proteome</keyword>
<organism evidence="2 3">
    <name type="scientific">Leptosia nina</name>
    <dbReference type="NCBI Taxonomy" id="320188"/>
    <lineage>
        <taxon>Eukaryota</taxon>
        <taxon>Metazoa</taxon>
        <taxon>Ecdysozoa</taxon>
        <taxon>Arthropoda</taxon>
        <taxon>Hexapoda</taxon>
        <taxon>Insecta</taxon>
        <taxon>Pterygota</taxon>
        <taxon>Neoptera</taxon>
        <taxon>Endopterygota</taxon>
        <taxon>Lepidoptera</taxon>
        <taxon>Glossata</taxon>
        <taxon>Ditrysia</taxon>
        <taxon>Papilionoidea</taxon>
        <taxon>Pieridae</taxon>
        <taxon>Pierinae</taxon>
        <taxon>Leptosia</taxon>
    </lineage>
</organism>
<gene>
    <name evidence="2" type="ORF">LNINA_LOCUS13710</name>
</gene>
<feature type="chain" id="PRO_5043886388" evidence="1">
    <location>
        <begin position="17"/>
        <end position="78"/>
    </location>
</feature>
<evidence type="ECO:0000256" key="1">
    <source>
        <dbReference type="SAM" id="SignalP"/>
    </source>
</evidence>
<protein>
    <submittedName>
        <fullName evidence="2">Uncharacterized protein</fullName>
    </submittedName>
</protein>
<dbReference type="EMBL" id="CAVLEF010000279">
    <property type="protein sequence ID" value="CAK1554850.1"/>
    <property type="molecule type" value="Genomic_DNA"/>
</dbReference>
<feature type="signal peptide" evidence="1">
    <location>
        <begin position="1"/>
        <end position="16"/>
    </location>
</feature>
<accession>A0AAV1K137</accession>
<evidence type="ECO:0000313" key="2">
    <source>
        <dbReference type="EMBL" id="CAK1554850.1"/>
    </source>
</evidence>
<evidence type="ECO:0000313" key="3">
    <source>
        <dbReference type="Proteomes" id="UP001497472"/>
    </source>
</evidence>